<dbReference type="GO" id="GO:0005634">
    <property type="term" value="C:nucleus"/>
    <property type="evidence" value="ECO:0007669"/>
    <property type="project" value="UniProtKB-SubCell"/>
</dbReference>
<reference evidence="10 11" key="1">
    <citation type="journal article" date="2020" name="IScience">
        <title>Genome Sequencing of the Endangered Kingdonia uniflora (Circaeasteraceae, Ranunculales) Reveals Potential Mechanisms of Evolutionary Specialization.</title>
        <authorList>
            <person name="Sun Y."/>
            <person name="Deng T."/>
            <person name="Zhang A."/>
            <person name="Moore M.J."/>
            <person name="Landis J.B."/>
            <person name="Lin N."/>
            <person name="Zhang H."/>
            <person name="Zhang X."/>
            <person name="Huang J."/>
            <person name="Zhang X."/>
            <person name="Sun H."/>
            <person name="Wang H."/>
        </authorList>
    </citation>
    <scope>NUCLEOTIDE SEQUENCE [LARGE SCALE GENOMIC DNA]</scope>
    <source>
        <strain evidence="10">TB1705</strain>
        <tissue evidence="10">Leaf</tissue>
    </source>
</reference>
<dbReference type="Gene3D" id="2.40.10.230">
    <property type="entry name" value="Probable tRNA pseudouridine synthase domain"/>
    <property type="match status" value="1"/>
</dbReference>
<comment type="subcellular location">
    <subcellularLocation>
        <location evidence="1">Nucleus</location>
    </subcellularLocation>
</comment>
<keyword evidence="6" id="KW-0597">Phosphoprotein</keyword>
<evidence type="ECO:0000256" key="7">
    <source>
        <dbReference type="ARBA" id="ARBA00022884"/>
    </source>
</evidence>
<dbReference type="InterPro" id="IPR040309">
    <property type="entry name" value="Naf1"/>
</dbReference>
<gene>
    <name evidence="10" type="ORF">GIB67_003736</name>
</gene>
<name>A0A7J7MSH5_9MAGN</name>
<comment type="caution">
    <text evidence="10">The sequence shown here is derived from an EMBL/GenBank/DDBJ whole genome shotgun (WGS) entry which is preliminary data.</text>
</comment>
<feature type="compositionally biased region" description="Acidic residues" evidence="9">
    <location>
        <begin position="260"/>
        <end position="270"/>
    </location>
</feature>
<keyword evidence="11" id="KW-1185">Reference proteome</keyword>
<feature type="compositionally biased region" description="Basic and acidic residues" evidence="9">
    <location>
        <begin position="240"/>
        <end position="259"/>
    </location>
</feature>
<feature type="compositionally biased region" description="Acidic residues" evidence="9">
    <location>
        <begin position="212"/>
        <end position="222"/>
    </location>
</feature>
<dbReference type="OrthoDB" id="21550at2759"/>
<feature type="compositionally biased region" description="Low complexity" evidence="9">
    <location>
        <begin position="714"/>
        <end position="725"/>
    </location>
</feature>
<evidence type="ECO:0000256" key="3">
    <source>
        <dbReference type="ARBA" id="ARBA00021438"/>
    </source>
</evidence>
<dbReference type="GO" id="GO:0003723">
    <property type="term" value="F:RNA binding"/>
    <property type="evidence" value="ECO:0007669"/>
    <property type="project" value="UniProtKB-KW"/>
</dbReference>
<dbReference type="GO" id="GO:0005732">
    <property type="term" value="C:sno(s)RNA-containing ribonucleoprotein complex"/>
    <property type="evidence" value="ECO:0007669"/>
    <property type="project" value="InterPro"/>
</dbReference>
<proteinExistence type="inferred from homology"/>
<feature type="compositionally biased region" description="Acidic residues" evidence="9">
    <location>
        <begin position="402"/>
        <end position="419"/>
    </location>
</feature>
<dbReference type="FunFam" id="2.40.10.230:FF:000002">
    <property type="entry name" value="H/ACA ribonucleoprotein complex non-core subunit NAF1"/>
    <property type="match status" value="1"/>
</dbReference>
<feature type="compositionally biased region" description="Polar residues" evidence="9">
    <location>
        <begin position="457"/>
        <end position="477"/>
    </location>
</feature>
<evidence type="ECO:0000256" key="1">
    <source>
        <dbReference type="ARBA" id="ARBA00004123"/>
    </source>
</evidence>
<dbReference type="Pfam" id="PF04410">
    <property type="entry name" value="Gar1"/>
    <property type="match status" value="1"/>
</dbReference>
<sequence length="796" mass="86073">MVGLNLTTTIKPSSKLATTSTKQDPFHPPSTSTSTSSLIDFPDFFSDFSLPLINPLCNFDFTEDWIAEMDNTQMMPILGTPNDDSDLNNGDLRFEENPNPDPIEAQVEVETGLEMVKPNAGKVELGCCEKQNDGNPCLDIGGVRMEEERVSEGLGCLVEEEMAKVSLVGASEVSKVDESDSGVSGSAKDEVSMVARDGEKVSNVEDSVSSDSESETESESDSDSSSSSSSASSDEEDAEKGEGEKESGEVEEGEIRDLELGIDSDEEEEGVGVKGPIKSKNEIENLPPVPPVDVTLEPHHRALPVGVILSKVGAKVIVEGLEKHNPLNEGSILWITETRSPLGIVDEIFGPVKNPYYIVRYNSVEEVPPEVHEGTSISFVQEFANHVLNDKSLYNKGYDASGDNDEEDSEELEFSDDEKEAEHKRAQRMAKKGTNDKKRGNREFVDKEKVRVHQSPHQKSGFSRNFQHSDPKNTGPNRFQKLADINKFGSGSSASSTVPLSADIPQRFGSSNGVWTSGVPCQQKQGIVPPNGFRMNGISFPQGAQQIPSFPNGMQYQPQFGMGFPYGQSNFSQGPPVSWPGLMMGQVGFNQAQFGIGFQGQNGQNNVQYGMGLQDLSFQNHLQYGMCLQGQINQNQAQCGMGLQGPIGQNPVQLGLNLQCQNQVQFGMGLQGQNGQNLTPFGMNLQGQNQAQVGMGLHGQNGQNQAQLGMGLHGQSQAQSGIQSQNEPPQIRIGEQGVLPNSEQSNGVQTPITSQGNIPSHQQFNEGATSGRGSSRPFHRGGGRFSSRGGRRGGRR</sequence>
<evidence type="ECO:0000256" key="8">
    <source>
        <dbReference type="ARBA" id="ARBA00023242"/>
    </source>
</evidence>
<dbReference type="AlphaFoldDB" id="A0A7J7MSH5"/>
<accession>A0A7J7MSH5</accession>
<dbReference type="GO" id="GO:0001522">
    <property type="term" value="P:pseudouridine synthesis"/>
    <property type="evidence" value="ECO:0007669"/>
    <property type="project" value="InterPro"/>
</dbReference>
<dbReference type="GO" id="GO:0006364">
    <property type="term" value="P:rRNA processing"/>
    <property type="evidence" value="ECO:0007669"/>
    <property type="project" value="UniProtKB-KW"/>
</dbReference>
<feature type="compositionally biased region" description="Polar residues" evidence="9">
    <location>
        <begin position="739"/>
        <end position="768"/>
    </location>
</feature>
<dbReference type="EMBL" id="JACGCM010001252">
    <property type="protein sequence ID" value="KAF6157836.1"/>
    <property type="molecule type" value="Genomic_DNA"/>
</dbReference>
<keyword evidence="4" id="KW-0690">Ribosome biogenesis</keyword>
<feature type="compositionally biased region" description="Basic and acidic residues" evidence="9">
    <location>
        <begin position="433"/>
        <end position="451"/>
    </location>
</feature>
<dbReference type="PANTHER" id="PTHR31633:SF1">
    <property type="entry name" value="H_ACA RIBONUCLEOPROTEIN COMPLEX NON-CORE SUBUNIT NAF1"/>
    <property type="match status" value="1"/>
</dbReference>
<dbReference type="GO" id="GO:0000493">
    <property type="term" value="P:box H/ACA snoRNP assembly"/>
    <property type="evidence" value="ECO:0007669"/>
    <property type="project" value="InterPro"/>
</dbReference>
<organism evidence="10 11">
    <name type="scientific">Kingdonia uniflora</name>
    <dbReference type="NCBI Taxonomy" id="39325"/>
    <lineage>
        <taxon>Eukaryota</taxon>
        <taxon>Viridiplantae</taxon>
        <taxon>Streptophyta</taxon>
        <taxon>Embryophyta</taxon>
        <taxon>Tracheophyta</taxon>
        <taxon>Spermatophyta</taxon>
        <taxon>Magnoliopsida</taxon>
        <taxon>Ranunculales</taxon>
        <taxon>Circaeasteraceae</taxon>
        <taxon>Kingdonia</taxon>
    </lineage>
</organism>
<feature type="compositionally biased region" description="Low complexity" evidence="9">
    <location>
        <begin position="223"/>
        <end position="232"/>
    </location>
</feature>
<keyword evidence="7" id="KW-0694">RNA-binding</keyword>
<keyword evidence="8" id="KW-0539">Nucleus</keyword>
<feature type="compositionally biased region" description="Polar residues" evidence="9">
    <location>
        <begin position="14"/>
        <end position="23"/>
    </location>
</feature>
<feature type="region of interest" description="Disordered" evidence="9">
    <location>
        <begin position="398"/>
        <end position="477"/>
    </location>
</feature>
<feature type="region of interest" description="Disordered" evidence="9">
    <location>
        <begin position="172"/>
        <end position="286"/>
    </location>
</feature>
<feature type="region of interest" description="Disordered" evidence="9">
    <location>
        <begin position="695"/>
        <end position="796"/>
    </location>
</feature>
<dbReference type="Proteomes" id="UP000541444">
    <property type="component" value="Unassembled WGS sequence"/>
</dbReference>
<evidence type="ECO:0000256" key="6">
    <source>
        <dbReference type="ARBA" id="ARBA00022553"/>
    </source>
</evidence>
<evidence type="ECO:0000256" key="5">
    <source>
        <dbReference type="ARBA" id="ARBA00022552"/>
    </source>
</evidence>
<feature type="region of interest" description="Disordered" evidence="9">
    <location>
        <begin position="14"/>
        <end position="35"/>
    </location>
</feature>
<evidence type="ECO:0000256" key="4">
    <source>
        <dbReference type="ARBA" id="ARBA00022517"/>
    </source>
</evidence>
<dbReference type="SUPFAM" id="SSF50447">
    <property type="entry name" value="Translation proteins"/>
    <property type="match status" value="1"/>
</dbReference>
<comment type="similarity">
    <text evidence="2">Belongs to the NAF1 family.</text>
</comment>
<feature type="compositionally biased region" description="Basic and acidic residues" evidence="9">
    <location>
        <begin position="187"/>
        <end position="203"/>
    </location>
</feature>
<evidence type="ECO:0000313" key="10">
    <source>
        <dbReference type="EMBL" id="KAF6157836.1"/>
    </source>
</evidence>
<protein>
    <recommendedName>
        <fullName evidence="3">H/ACA ribonucleoprotein complex non-core subunit NAF1</fullName>
    </recommendedName>
</protein>
<dbReference type="PANTHER" id="PTHR31633">
    <property type="entry name" value="H/ACA RIBONUCLEOPROTEIN COMPLEX NON-CORE SUBUNIT NAF1"/>
    <property type="match status" value="1"/>
</dbReference>
<keyword evidence="5" id="KW-0698">rRNA processing</keyword>
<dbReference type="InterPro" id="IPR038664">
    <property type="entry name" value="Gar1/Naf1_Cbf5-bd_sf"/>
</dbReference>
<dbReference type="InterPro" id="IPR007504">
    <property type="entry name" value="H/ACA_rnp_Gar1/Naf1"/>
</dbReference>
<evidence type="ECO:0000256" key="9">
    <source>
        <dbReference type="SAM" id="MobiDB-lite"/>
    </source>
</evidence>
<evidence type="ECO:0000256" key="2">
    <source>
        <dbReference type="ARBA" id="ARBA00009801"/>
    </source>
</evidence>
<evidence type="ECO:0000313" key="11">
    <source>
        <dbReference type="Proteomes" id="UP000541444"/>
    </source>
</evidence>
<dbReference type="InterPro" id="IPR009000">
    <property type="entry name" value="Transl_B-barrel_sf"/>
</dbReference>